<gene>
    <name evidence="9" type="ORF">C7B65_08925</name>
</gene>
<keyword evidence="10" id="KW-1185">Reference proteome</keyword>
<evidence type="ECO:0000256" key="3">
    <source>
        <dbReference type="ARBA" id="ARBA00022982"/>
    </source>
</evidence>
<evidence type="ECO:0000256" key="1">
    <source>
        <dbReference type="ARBA" id="ARBA00008987"/>
    </source>
</evidence>
<dbReference type="GO" id="GO:0005829">
    <property type="term" value="C:cytosol"/>
    <property type="evidence" value="ECO:0007669"/>
    <property type="project" value="TreeGrafter"/>
</dbReference>
<feature type="domain" description="Thioredoxin" evidence="8">
    <location>
        <begin position="1"/>
        <end position="108"/>
    </location>
</feature>
<dbReference type="OrthoDB" id="530955at2"/>
<dbReference type="PANTHER" id="PTHR45663">
    <property type="entry name" value="GEO12009P1"/>
    <property type="match status" value="1"/>
</dbReference>
<feature type="disulfide bond" description="Redox-active" evidence="7">
    <location>
        <begin position="32"/>
        <end position="35"/>
    </location>
</feature>
<dbReference type="PROSITE" id="PS51352">
    <property type="entry name" value="THIOREDOXIN_2"/>
    <property type="match status" value="1"/>
</dbReference>
<sequence length="109" mass="12060">MSSVRVIGDNEFETEVLKADQPVLVYFWASWCGPCRLTAPLVESIASSYGDRLKVIKMEVDPNPQSVSQCKIEGVPAFRFFESGEVKKASEGAITKQKLEDFVLSQLSA</sequence>
<dbReference type="InterPro" id="IPR013766">
    <property type="entry name" value="Thioredoxin_domain"/>
</dbReference>
<evidence type="ECO:0000313" key="10">
    <source>
        <dbReference type="Proteomes" id="UP000238634"/>
    </source>
</evidence>
<organism evidence="9 10">
    <name type="scientific">Phormidesmis priestleyi ULC007</name>
    <dbReference type="NCBI Taxonomy" id="1920490"/>
    <lineage>
        <taxon>Bacteria</taxon>
        <taxon>Bacillati</taxon>
        <taxon>Cyanobacteriota</taxon>
        <taxon>Cyanophyceae</taxon>
        <taxon>Leptolyngbyales</taxon>
        <taxon>Leptolyngbyaceae</taxon>
        <taxon>Phormidesmis</taxon>
    </lineage>
</organism>
<dbReference type="SUPFAM" id="SSF52833">
    <property type="entry name" value="Thioredoxin-like"/>
    <property type="match status" value="1"/>
</dbReference>
<dbReference type="FunFam" id="3.40.30.10:FF:000001">
    <property type="entry name" value="Thioredoxin"/>
    <property type="match status" value="1"/>
</dbReference>
<evidence type="ECO:0000256" key="2">
    <source>
        <dbReference type="ARBA" id="ARBA00022448"/>
    </source>
</evidence>
<dbReference type="PIRSF" id="PIRSF000077">
    <property type="entry name" value="Thioredoxin"/>
    <property type="match status" value="1"/>
</dbReference>
<dbReference type="PROSITE" id="PS00194">
    <property type="entry name" value="THIOREDOXIN_1"/>
    <property type="match status" value="1"/>
</dbReference>
<evidence type="ECO:0000259" key="8">
    <source>
        <dbReference type="PROSITE" id="PS51352"/>
    </source>
</evidence>
<dbReference type="PRINTS" id="PR00421">
    <property type="entry name" value="THIOREDOXIN"/>
</dbReference>
<dbReference type="InterPro" id="IPR005746">
    <property type="entry name" value="Thioredoxin"/>
</dbReference>
<dbReference type="GO" id="GO:0045454">
    <property type="term" value="P:cell redox homeostasis"/>
    <property type="evidence" value="ECO:0007669"/>
    <property type="project" value="TreeGrafter"/>
</dbReference>
<reference evidence="9 10" key="2">
    <citation type="submission" date="2018-03" db="EMBL/GenBank/DDBJ databases">
        <title>The ancient ancestry and fast evolution of plastids.</title>
        <authorList>
            <person name="Moore K.R."/>
            <person name="Magnabosco C."/>
            <person name="Momper L."/>
            <person name="Gold D.A."/>
            <person name="Bosak T."/>
            <person name="Fournier G.P."/>
        </authorList>
    </citation>
    <scope>NUCLEOTIDE SEQUENCE [LARGE SCALE GENOMIC DNA]</scope>
    <source>
        <strain evidence="9 10">ULC007</strain>
    </source>
</reference>
<dbReference type="InterPro" id="IPR017937">
    <property type="entry name" value="Thioredoxin_CS"/>
</dbReference>
<dbReference type="STRING" id="1920490.GCA_001895925_03720"/>
<evidence type="ECO:0000256" key="5">
    <source>
        <dbReference type="ARBA" id="ARBA00023284"/>
    </source>
</evidence>
<proteinExistence type="inferred from homology"/>
<evidence type="ECO:0000256" key="7">
    <source>
        <dbReference type="PIRSR" id="PIRSR000077-4"/>
    </source>
</evidence>
<dbReference type="CDD" id="cd02947">
    <property type="entry name" value="TRX_family"/>
    <property type="match status" value="1"/>
</dbReference>
<keyword evidence="2" id="KW-0813">Transport</keyword>
<dbReference type="Gene3D" id="3.40.30.10">
    <property type="entry name" value="Glutaredoxin"/>
    <property type="match status" value="1"/>
</dbReference>
<dbReference type="GO" id="GO:0015035">
    <property type="term" value="F:protein-disulfide reductase activity"/>
    <property type="evidence" value="ECO:0007669"/>
    <property type="project" value="InterPro"/>
</dbReference>
<dbReference type="PANTHER" id="PTHR45663:SF11">
    <property type="entry name" value="GEO12009P1"/>
    <property type="match status" value="1"/>
</dbReference>
<comment type="similarity">
    <text evidence="1 6">Belongs to the thioredoxin family.</text>
</comment>
<keyword evidence="5 7" id="KW-0676">Redox-active center</keyword>
<comment type="caution">
    <text evidence="9">The sequence shown here is derived from an EMBL/GenBank/DDBJ whole genome shotgun (WGS) entry which is preliminary data.</text>
</comment>
<keyword evidence="4 7" id="KW-1015">Disulfide bond</keyword>
<keyword evidence="3" id="KW-0249">Electron transport</keyword>
<accession>A0A2T1DI58</accession>
<evidence type="ECO:0000313" key="9">
    <source>
        <dbReference type="EMBL" id="PSB20163.1"/>
    </source>
</evidence>
<dbReference type="Pfam" id="PF00085">
    <property type="entry name" value="Thioredoxin"/>
    <property type="match status" value="1"/>
</dbReference>
<dbReference type="EMBL" id="PVWG01000007">
    <property type="protein sequence ID" value="PSB20163.1"/>
    <property type="molecule type" value="Genomic_DNA"/>
</dbReference>
<protein>
    <recommendedName>
        <fullName evidence="6">Thioredoxin</fullName>
    </recommendedName>
</protein>
<reference evidence="9 10" key="1">
    <citation type="submission" date="2018-02" db="EMBL/GenBank/DDBJ databases">
        <authorList>
            <person name="Cohen D.B."/>
            <person name="Kent A.D."/>
        </authorList>
    </citation>
    <scope>NUCLEOTIDE SEQUENCE [LARGE SCALE GENOMIC DNA]</scope>
    <source>
        <strain evidence="9 10">ULC007</strain>
    </source>
</reference>
<dbReference type="Proteomes" id="UP000238634">
    <property type="component" value="Unassembled WGS sequence"/>
</dbReference>
<evidence type="ECO:0000256" key="4">
    <source>
        <dbReference type="ARBA" id="ARBA00023157"/>
    </source>
</evidence>
<dbReference type="RefSeq" id="WP_073070750.1">
    <property type="nucleotide sequence ID" value="NZ_MPPI01000009.1"/>
</dbReference>
<name>A0A2T1DI58_9CYAN</name>
<evidence type="ECO:0000256" key="6">
    <source>
        <dbReference type="PIRNR" id="PIRNR000077"/>
    </source>
</evidence>
<dbReference type="InterPro" id="IPR036249">
    <property type="entry name" value="Thioredoxin-like_sf"/>
</dbReference>
<dbReference type="AlphaFoldDB" id="A0A2T1DI58"/>